<evidence type="ECO:0000313" key="1">
    <source>
        <dbReference type="EMBL" id="MFC3631175.1"/>
    </source>
</evidence>
<evidence type="ECO:0000313" key="2">
    <source>
        <dbReference type="Proteomes" id="UP001595539"/>
    </source>
</evidence>
<sequence length="162" mass="16536">MAQTLEHTEGAGRPSFIVAVLADREAAAAAAQALRNAGVEDGSIQDAGGSPAHPALARLPEADRQAVSSAVAAHGAVLVVACRSQAEHDRALSVLNRQAGGSMPAADAGTALPDGIRGTTRDVDFTEPKEEHAGHGDTFSDRMRDRSLGHGAGTGLYIVHGD</sequence>
<organism evidence="1 2">
    <name type="scientific">Paracoccus angustae</name>
    <dbReference type="NCBI Taxonomy" id="1671480"/>
    <lineage>
        <taxon>Bacteria</taxon>
        <taxon>Pseudomonadati</taxon>
        <taxon>Pseudomonadota</taxon>
        <taxon>Alphaproteobacteria</taxon>
        <taxon>Rhodobacterales</taxon>
        <taxon>Paracoccaceae</taxon>
        <taxon>Paracoccus</taxon>
    </lineage>
</organism>
<name>A0ABV7U880_9RHOB</name>
<dbReference type="EMBL" id="JBHRXY010000021">
    <property type="protein sequence ID" value="MFC3631175.1"/>
    <property type="molecule type" value="Genomic_DNA"/>
</dbReference>
<protein>
    <submittedName>
        <fullName evidence="1">Uncharacterized protein</fullName>
    </submittedName>
</protein>
<reference evidence="2" key="1">
    <citation type="journal article" date="2019" name="Int. J. Syst. Evol. Microbiol.">
        <title>The Global Catalogue of Microorganisms (GCM) 10K type strain sequencing project: providing services to taxonomists for standard genome sequencing and annotation.</title>
        <authorList>
            <consortium name="The Broad Institute Genomics Platform"/>
            <consortium name="The Broad Institute Genome Sequencing Center for Infectious Disease"/>
            <person name="Wu L."/>
            <person name="Ma J."/>
        </authorList>
    </citation>
    <scope>NUCLEOTIDE SEQUENCE [LARGE SCALE GENOMIC DNA]</scope>
    <source>
        <strain evidence="2">KCTC 42473</strain>
    </source>
</reference>
<keyword evidence="2" id="KW-1185">Reference proteome</keyword>
<proteinExistence type="predicted"/>
<dbReference type="RefSeq" id="WP_377763344.1">
    <property type="nucleotide sequence ID" value="NZ_JBHRXY010000021.1"/>
</dbReference>
<gene>
    <name evidence="1" type="ORF">ACFOM8_17160</name>
</gene>
<dbReference type="Proteomes" id="UP001595539">
    <property type="component" value="Unassembled WGS sequence"/>
</dbReference>
<accession>A0ABV7U880</accession>
<comment type="caution">
    <text evidence="1">The sequence shown here is derived from an EMBL/GenBank/DDBJ whole genome shotgun (WGS) entry which is preliminary data.</text>
</comment>